<comment type="similarity">
    <text evidence="3">Belongs to the steroid 5-alpha reductase family.</text>
</comment>
<evidence type="ECO:0000256" key="15">
    <source>
        <dbReference type="ARBA" id="ARBA00051495"/>
    </source>
</evidence>
<dbReference type="FunFam" id="1.20.120.1630:FF:000010">
    <property type="entry name" value="Steroid alpha reductase family protein"/>
    <property type="match status" value="1"/>
</dbReference>
<dbReference type="STRING" id="503106.A0A218ZAR6"/>
<feature type="transmembrane region" description="Helical" evidence="17">
    <location>
        <begin position="253"/>
        <end position="277"/>
    </location>
</feature>
<dbReference type="Pfam" id="PF02544">
    <property type="entry name" value="Steroid_dh"/>
    <property type="match status" value="1"/>
</dbReference>
<dbReference type="GO" id="GO:0102758">
    <property type="term" value="F:very-long-chain enoyl-CoA reductase activity"/>
    <property type="evidence" value="ECO:0007669"/>
    <property type="project" value="UniProtKB-EC"/>
</dbReference>
<evidence type="ECO:0000256" key="17">
    <source>
        <dbReference type="SAM" id="Phobius"/>
    </source>
</evidence>
<comment type="catalytic activity">
    <reaction evidence="15">
        <text>a very-long-chain 2,3-saturated fatty acyl-CoA + NADP(+) = a very-long-chain (2E)-enoyl-CoA + NADPH + H(+)</text>
        <dbReference type="Rhea" id="RHEA:14473"/>
        <dbReference type="ChEBI" id="CHEBI:15378"/>
        <dbReference type="ChEBI" id="CHEBI:57783"/>
        <dbReference type="ChEBI" id="CHEBI:58349"/>
        <dbReference type="ChEBI" id="CHEBI:83724"/>
        <dbReference type="ChEBI" id="CHEBI:83728"/>
        <dbReference type="EC" id="1.3.1.93"/>
    </reaction>
</comment>
<keyword evidence="11" id="KW-0560">Oxidoreductase</keyword>
<evidence type="ECO:0000256" key="3">
    <source>
        <dbReference type="ARBA" id="ARBA00007742"/>
    </source>
</evidence>
<dbReference type="InParanoid" id="A0A218ZAR6"/>
<dbReference type="OrthoDB" id="540503at2759"/>
<keyword evidence="12" id="KW-0443">Lipid metabolism</keyword>
<comment type="subcellular location">
    <subcellularLocation>
        <location evidence="1">Endoplasmic reticulum membrane</location>
        <topology evidence="1">Multi-pass membrane protein</topology>
    </subcellularLocation>
</comment>
<evidence type="ECO:0000256" key="11">
    <source>
        <dbReference type="ARBA" id="ARBA00023002"/>
    </source>
</evidence>
<keyword evidence="10 17" id="KW-1133">Transmembrane helix</keyword>
<dbReference type="Gene3D" id="1.20.120.1630">
    <property type="match status" value="1"/>
</dbReference>
<keyword evidence="20" id="KW-1185">Reference proteome</keyword>
<dbReference type="PROSITE" id="PS50244">
    <property type="entry name" value="S5A_REDUCTASE"/>
    <property type="match status" value="1"/>
</dbReference>
<comment type="pathway">
    <text evidence="2">Lipid metabolism; fatty acid biosynthesis.</text>
</comment>
<dbReference type="PANTHER" id="PTHR10556">
    <property type="entry name" value="3-OXO-5-ALPHA-STEROID 4-DEHYDROGENASE"/>
    <property type="match status" value="1"/>
</dbReference>
<organism evidence="19 20">
    <name type="scientific">Diplocarpon coronariae</name>
    <dbReference type="NCBI Taxonomy" id="2795749"/>
    <lineage>
        <taxon>Eukaryota</taxon>
        <taxon>Fungi</taxon>
        <taxon>Dikarya</taxon>
        <taxon>Ascomycota</taxon>
        <taxon>Pezizomycotina</taxon>
        <taxon>Leotiomycetes</taxon>
        <taxon>Helotiales</taxon>
        <taxon>Drepanopezizaceae</taxon>
        <taxon>Diplocarpon</taxon>
    </lineage>
</organism>
<comment type="caution">
    <text evidence="19">The sequence shown here is derived from an EMBL/GenBank/DDBJ whole genome shotgun (WGS) entry which is preliminary data.</text>
</comment>
<feature type="domain" description="3-oxo-5-alpha-steroid 4-dehydrogenase C-terminal" evidence="18">
    <location>
        <begin position="158"/>
        <end position="307"/>
    </location>
</feature>
<evidence type="ECO:0000256" key="7">
    <source>
        <dbReference type="ARBA" id="ARBA00022824"/>
    </source>
</evidence>
<keyword evidence="13 17" id="KW-0472">Membrane</keyword>
<evidence type="ECO:0000256" key="2">
    <source>
        <dbReference type="ARBA" id="ARBA00005194"/>
    </source>
</evidence>
<comment type="function">
    <text evidence="16">Catalyzes the last of the four reactions of the long-chain fatty acids elongation cycle. This endoplasmic reticulum-bound enzymatic process, allows the addition of 2 carbons to the chain of long- and very long-chain fatty acids/VLCFAs per cycle. This enzyme reduces the trans-2,3-enoyl-CoA fatty acid intermediate to an acyl-CoA that can be further elongated by entering a new cycle of elongation. Thereby, it participates in the production of VLCFAs of different chain lengths that are involved in multiple biological processes as precursors of membrane lipids and lipid mediators.</text>
</comment>
<dbReference type="EMBL" id="MZNU01000116">
    <property type="protein sequence ID" value="OWP04256.1"/>
    <property type="molecule type" value="Genomic_DNA"/>
</dbReference>
<proteinExistence type="inferred from homology"/>
<evidence type="ECO:0000256" key="1">
    <source>
        <dbReference type="ARBA" id="ARBA00004477"/>
    </source>
</evidence>
<evidence type="ECO:0000256" key="13">
    <source>
        <dbReference type="ARBA" id="ARBA00023136"/>
    </source>
</evidence>
<evidence type="ECO:0000259" key="18">
    <source>
        <dbReference type="Pfam" id="PF02544"/>
    </source>
</evidence>
<keyword evidence="9" id="KW-0521">NADP</keyword>
<evidence type="ECO:0000313" key="20">
    <source>
        <dbReference type="Proteomes" id="UP000242519"/>
    </source>
</evidence>
<keyword evidence="6 17" id="KW-0812">Transmembrane</keyword>
<evidence type="ECO:0000256" key="9">
    <source>
        <dbReference type="ARBA" id="ARBA00022857"/>
    </source>
</evidence>
<dbReference type="AlphaFoldDB" id="A0A218ZAR6"/>
<name>A0A218ZAR6_9HELO</name>
<feature type="transmembrane region" description="Helical" evidence="17">
    <location>
        <begin position="117"/>
        <end position="142"/>
    </location>
</feature>
<evidence type="ECO:0000256" key="5">
    <source>
        <dbReference type="ARBA" id="ARBA00022516"/>
    </source>
</evidence>
<dbReference type="FunCoup" id="A0A218ZAR6">
    <property type="interactions" value="374"/>
</dbReference>
<keyword evidence="14" id="KW-0275">Fatty acid biosynthesis</keyword>
<evidence type="ECO:0000256" key="12">
    <source>
        <dbReference type="ARBA" id="ARBA00023098"/>
    </source>
</evidence>
<dbReference type="Proteomes" id="UP000242519">
    <property type="component" value="Unassembled WGS sequence"/>
</dbReference>
<evidence type="ECO:0000256" key="14">
    <source>
        <dbReference type="ARBA" id="ARBA00023160"/>
    </source>
</evidence>
<dbReference type="PANTHER" id="PTHR10556:SF28">
    <property type="entry name" value="VERY-LONG-CHAIN ENOYL-COA REDUCTASE"/>
    <property type="match status" value="1"/>
</dbReference>
<keyword evidence="7" id="KW-0256">Endoplasmic reticulum</keyword>
<dbReference type="GO" id="GO:0042761">
    <property type="term" value="P:very long-chain fatty acid biosynthetic process"/>
    <property type="evidence" value="ECO:0007669"/>
    <property type="project" value="TreeGrafter"/>
</dbReference>
<evidence type="ECO:0000256" key="16">
    <source>
        <dbReference type="ARBA" id="ARBA00058640"/>
    </source>
</evidence>
<sequence>MAPPVTLKVSNRVAKKPIKKLPTSIEITDKTTVQDLKVQLGKQANGINPERLGIYDAQKKKLLKDRKALVSSSEDVMAGEEILVKDLGPQLSWTTVFIIEYLGPILIHLAVPFLLRSYIYSSALPLSSSQYLSIAMIVIHFLKREYETLFVHKFSLSTMPLFNIFKNSAHYWLLSGVNIAYWVYSPNSYAAKSSPTIDYINYAGLALYVYGEVSNFVCHQTLSGLRTRGGTERGIPTGYGFGLVTCPNYLFELIAWTGIALVTKSTATVIFNVAAWAQMHQWAIKKEKALRAEFPDRYKKKKYVLFPSPGAVVKYLTS</sequence>
<dbReference type="InterPro" id="IPR039357">
    <property type="entry name" value="SRD5A/TECR"/>
</dbReference>
<evidence type="ECO:0000256" key="10">
    <source>
        <dbReference type="ARBA" id="ARBA00022989"/>
    </source>
</evidence>
<gene>
    <name evidence="19" type="ORF">B2J93_9324</name>
</gene>
<accession>A0A218ZAR6</accession>
<keyword evidence="5" id="KW-0444">Lipid biosynthesis</keyword>
<dbReference type="GO" id="GO:0005789">
    <property type="term" value="C:endoplasmic reticulum membrane"/>
    <property type="evidence" value="ECO:0007669"/>
    <property type="project" value="UniProtKB-SubCell"/>
</dbReference>
<evidence type="ECO:0000313" key="19">
    <source>
        <dbReference type="EMBL" id="OWP04256.1"/>
    </source>
</evidence>
<evidence type="ECO:0000256" key="8">
    <source>
        <dbReference type="ARBA" id="ARBA00022832"/>
    </source>
</evidence>
<feature type="transmembrane region" description="Helical" evidence="17">
    <location>
        <begin position="91"/>
        <end position="111"/>
    </location>
</feature>
<protein>
    <recommendedName>
        <fullName evidence="4">very-long-chain enoyl-CoA reductase</fullName>
        <ecNumber evidence="4">1.3.1.93</ecNumber>
    </recommendedName>
</protein>
<evidence type="ECO:0000256" key="6">
    <source>
        <dbReference type="ARBA" id="ARBA00022692"/>
    </source>
</evidence>
<keyword evidence="8" id="KW-0276">Fatty acid metabolism</keyword>
<evidence type="ECO:0000256" key="4">
    <source>
        <dbReference type="ARBA" id="ARBA00012530"/>
    </source>
</evidence>
<dbReference type="EC" id="1.3.1.93" evidence="4"/>
<reference evidence="19 20" key="1">
    <citation type="submission" date="2017-04" db="EMBL/GenBank/DDBJ databases">
        <title>Draft genome sequence of Marssonina coronaria NL1: causal agent of apple blotch.</title>
        <authorList>
            <person name="Cheng Q."/>
        </authorList>
    </citation>
    <scope>NUCLEOTIDE SEQUENCE [LARGE SCALE GENOMIC DNA]</scope>
    <source>
        <strain evidence="19 20">NL1</strain>
    </source>
</reference>
<dbReference type="InterPro" id="IPR001104">
    <property type="entry name" value="3-oxo-5_a-steroid_4-DH_C"/>
</dbReference>